<dbReference type="GO" id="GO:0032993">
    <property type="term" value="C:protein-DNA complex"/>
    <property type="evidence" value="ECO:0007669"/>
    <property type="project" value="TreeGrafter"/>
</dbReference>
<dbReference type="GO" id="GO:0006355">
    <property type="term" value="P:regulation of DNA-templated transcription"/>
    <property type="evidence" value="ECO:0007669"/>
    <property type="project" value="InterPro"/>
</dbReference>
<dbReference type="GO" id="GO:0000976">
    <property type="term" value="F:transcription cis-regulatory region binding"/>
    <property type="evidence" value="ECO:0007669"/>
    <property type="project" value="TreeGrafter"/>
</dbReference>
<dbReference type="Proteomes" id="UP000002318">
    <property type="component" value="Chromosome"/>
</dbReference>
<dbReference type="OrthoDB" id="341603at2"/>
<evidence type="ECO:0000256" key="1">
    <source>
        <dbReference type="ARBA" id="ARBA00022553"/>
    </source>
</evidence>
<gene>
    <name evidence="10" type="ordered locus">Spirs_1786</name>
</gene>
<evidence type="ECO:0000256" key="3">
    <source>
        <dbReference type="ARBA" id="ARBA00023015"/>
    </source>
</evidence>
<feature type="modified residue" description="4-aspartylphosphate" evidence="6">
    <location>
        <position position="60"/>
    </location>
</feature>
<dbReference type="Pfam" id="PF00486">
    <property type="entry name" value="Trans_reg_C"/>
    <property type="match status" value="1"/>
</dbReference>
<name>E1R192_SEDSS</name>
<dbReference type="Pfam" id="PF00072">
    <property type="entry name" value="Response_reg"/>
    <property type="match status" value="1"/>
</dbReference>
<dbReference type="CDD" id="cd00383">
    <property type="entry name" value="trans_reg_C"/>
    <property type="match status" value="1"/>
</dbReference>
<evidence type="ECO:0000256" key="4">
    <source>
        <dbReference type="ARBA" id="ARBA00023125"/>
    </source>
</evidence>
<evidence type="ECO:0000256" key="2">
    <source>
        <dbReference type="ARBA" id="ARBA00023012"/>
    </source>
</evidence>
<dbReference type="PROSITE" id="PS50110">
    <property type="entry name" value="RESPONSE_REGULATORY"/>
    <property type="match status" value="1"/>
</dbReference>
<dbReference type="SUPFAM" id="SSF52172">
    <property type="entry name" value="CheY-like"/>
    <property type="match status" value="1"/>
</dbReference>
<dbReference type="STRING" id="573413.Spirs_1786"/>
<protein>
    <submittedName>
        <fullName evidence="10">Two component transcriptional regulator, winged helix family</fullName>
    </submittedName>
</protein>
<dbReference type="InterPro" id="IPR016032">
    <property type="entry name" value="Sig_transdc_resp-reg_C-effctor"/>
</dbReference>
<keyword evidence="1 6" id="KW-0597">Phosphoprotein</keyword>
<keyword evidence="11" id="KW-1185">Reference proteome</keyword>
<dbReference type="InterPro" id="IPR001789">
    <property type="entry name" value="Sig_transdc_resp-reg_receiver"/>
</dbReference>
<dbReference type="AlphaFoldDB" id="E1R192"/>
<feature type="DNA-binding region" description="OmpR/PhoB-type" evidence="7">
    <location>
        <begin position="141"/>
        <end position="240"/>
    </location>
</feature>
<dbReference type="EMBL" id="CP002116">
    <property type="protein sequence ID" value="ADK80912.1"/>
    <property type="molecule type" value="Genomic_DNA"/>
</dbReference>
<evidence type="ECO:0000256" key="5">
    <source>
        <dbReference type="ARBA" id="ARBA00023163"/>
    </source>
</evidence>
<dbReference type="InterPro" id="IPR039420">
    <property type="entry name" value="WalR-like"/>
</dbReference>
<evidence type="ECO:0000259" key="9">
    <source>
        <dbReference type="PROSITE" id="PS51755"/>
    </source>
</evidence>
<dbReference type="SMART" id="SM00862">
    <property type="entry name" value="Trans_reg_C"/>
    <property type="match status" value="1"/>
</dbReference>
<keyword evidence="2" id="KW-0902">Two-component regulatory system</keyword>
<evidence type="ECO:0000313" key="11">
    <source>
        <dbReference type="Proteomes" id="UP000002318"/>
    </source>
</evidence>
<dbReference type="SUPFAM" id="SSF46894">
    <property type="entry name" value="C-terminal effector domain of the bipartite response regulators"/>
    <property type="match status" value="1"/>
</dbReference>
<sequence>MVVDDSGSGKTILVVDDEEHVVKLLSMNLTSRGYDCLCAYTGEEGLEQARSHHPDLIILDVMLPGIDGIEVCRLLKSDPRTQLIPVLMLSAKSEGIDKIHGLEGGADDYITKPFSLRELFLRVEASLRQIALLTGAWSGRPHMLFIGSLSIDTERYFASNGGEKIDLTPAEFKILNMLVKHQGEAVSRPLMYRELFDKDPADAGRSVDVHLRNIRKKLNDAGVTGCRIETVHGSGYRITPQP</sequence>
<keyword evidence="4 7" id="KW-0238">DNA-binding</keyword>
<dbReference type="PANTHER" id="PTHR48111">
    <property type="entry name" value="REGULATOR OF RPOS"/>
    <property type="match status" value="1"/>
</dbReference>
<evidence type="ECO:0000313" key="10">
    <source>
        <dbReference type="EMBL" id="ADK80912.1"/>
    </source>
</evidence>
<accession>E1R192</accession>
<dbReference type="eggNOG" id="COG0745">
    <property type="taxonomic scope" value="Bacteria"/>
</dbReference>
<dbReference type="GO" id="GO:0005829">
    <property type="term" value="C:cytosol"/>
    <property type="evidence" value="ECO:0007669"/>
    <property type="project" value="TreeGrafter"/>
</dbReference>
<dbReference type="Gene3D" id="1.10.10.10">
    <property type="entry name" value="Winged helix-like DNA-binding domain superfamily/Winged helix DNA-binding domain"/>
    <property type="match status" value="1"/>
</dbReference>
<dbReference type="Gene3D" id="6.10.250.690">
    <property type="match status" value="1"/>
</dbReference>
<evidence type="ECO:0000256" key="7">
    <source>
        <dbReference type="PROSITE-ProRule" id="PRU01091"/>
    </source>
</evidence>
<keyword evidence="3" id="KW-0805">Transcription regulation</keyword>
<dbReference type="SMART" id="SM00448">
    <property type="entry name" value="REC"/>
    <property type="match status" value="1"/>
</dbReference>
<dbReference type="PROSITE" id="PS51755">
    <property type="entry name" value="OMPR_PHOB"/>
    <property type="match status" value="1"/>
</dbReference>
<dbReference type="KEGG" id="ssm:Spirs_1786"/>
<dbReference type="InterPro" id="IPR036388">
    <property type="entry name" value="WH-like_DNA-bd_sf"/>
</dbReference>
<feature type="domain" description="Response regulatory" evidence="8">
    <location>
        <begin position="11"/>
        <end position="127"/>
    </location>
</feature>
<evidence type="ECO:0000256" key="6">
    <source>
        <dbReference type="PROSITE-ProRule" id="PRU00169"/>
    </source>
</evidence>
<dbReference type="PANTHER" id="PTHR48111:SF4">
    <property type="entry name" value="DNA-BINDING DUAL TRANSCRIPTIONAL REGULATOR OMPR"/>
    <property type="match status" value="1"/>
</dbReference>
<dbReference type="GO" id="GO:0000156">
    <property type="term" value="F:phosphorelay response regulator activity"/>
    <property type="evidence" value="ECO:0007669"/>
    <property type="project" value="TreeGrafter"/>
</dbReference>
<feature type="domain" description="OmpR/PhoB-type" evidence="9">
    <location>
        <begin position="141"/>
        <end position="240"/>
    </location>
</feature>
<keyword evidence="5" id="KW-0804">Transcription</keyword>
<dbReference type="RefSeq" id="WP_013254376.1">
    <property type="nucleotide sequence ID" value="NC_014364.1"/>
</dbReference>
<dbReference type="FunFam" id="3.40.50.2300:FF:000001">
    <property type="entry name" value="DNA-binding response regulator PhoB"/>
    <property type="match status" value="1"/>
</dbReference>
<evidence type="ECO:0000259" key="8">
    <source>
        <dbReference type="PROSITE" id="PS50110"/>
    </source>
</evidence>
<reference evidence="10 11" key="1">
    <citation type="journal article" date="2010" name="Stand. Genomic Sci.">
        <title>Complete genome sequence of Spirochaeta smaragdinae type strain (SEBR 4228).</title>
        <authorList>
            <person name="Mavromatis K."/>
            <person name="Yasawong M."/>
            <person name="Chertkov O."/>
            <person name="Lapidus A."/>
            <person name="Lucas S."/>
            <person name="Nolan M."/>
            <person name="Del Rio T.G."/>
            <person name="Tice H."/>
            <person name="Cheng J.F."/>
            <person name="Pitluck S."/>
            <person name="Liolios K."/>
            <person name="Ivanova N."/>
            <person name="Tapia R."/>
            <person name="Han C."/>
            <person name="Bruce D."/>
            <person name="Goodwin L."/>
            <person name="Pati A."/>
            <person name="Chen A."/>
            <person name="Palaniappan K."/>
            <person name="Land M."/>
            <person name="Hauser L."/>
            <person name="Chang Y.J."/>
            <person name="Jeffries C.D."/>
            <person name="Detter J.C."/>
            <person name="Rohde M."/>
            <person name="Brambilla E."/>
            <person name="Spring S."/>
            <person name="Goker M."/>
            <person name="Sikorski J."/>
            <person name="Woyke T."/>
            <person name="Bristow J."/>
            <person name="Eisen J.A."/>
            <person name="Markowitz V."/>
            <person name="Hugenholtz P."/>
            <person name="Klenk H.P."/>
            <person name="Kyrpides N.C."/>
        </authorList>
    </citation>
    <scope>NUCLEOTIDE SEQUENCE [LARGE SCALE GENOMIC DNA]</scope>
    <source>
        <strain evidence="11">DSM 11293 / JCM 15392 / SEBR 4228</strain>
    </source>
</reference>
<dbReference type="Gene3D" id="3.40.50.2300">
    <property type="match status" value="1"/>
</dbReference>
<proteinExistence type="predicted"/>
<organism evidence="10 11">
    <name type="scientific">Sediminispirochaeta smaragdinae (strain DSM 11293 / JCM 15392 / SEBR 4228)</name>
    <name type="common">Spirochaeta smaragdinae</name>
    <dbReference type="NCBI Taxonomy" id="573413"/>
    <lineage>
        <taxon>Bacteria</taxon>
        <taxon>Pseudomonadati</taxon>
        <taxon>Spirochaetota</taxon>
        <taxon>Spirochaetia</taxon>
        <taxon>Spirochaetales</taxon>
        <taxon>Spirochaetaceae</taxon>
        <taxon>Sediminispirochaeta</taxon>
    </lineage>
</organism>
<dbReference type="InterPro" id="IPR011006">
    <property type="entry name" value="CheY-like_superfamily"/>
</dbReference>
<dbReference type="InterPro" id="IPR001867">
    <property type="entry name" value="OmpR/PhoB-type_DNA-bd"/>
</dbReference>
<dbReference type="HOGENOM" id="CLU_000445_30_4_12"/>